<keyword evidence="3" id="KW-1185">Reference proteome</keyword>
<keyword evidence="1" id="KW-1133">Transmembrane helix</keyword>
<gene>
    <name evidence="2" type="ORF">JTE88_06480</name>
</gene>
<evidence type="ECO:0000256" key="1">
    <source>
        <dbReference type="SAM" id="Phobius"/>
    </source>
</evidence>
<reference evidence="2 3" key="1">
    <citation type="submission" date="2021-02" db="EMBL/GenBank/DDBJ databases">
        <title>Complete Genome Sequence of Arcanobacterium phocisimile strain DSM 26142T from a harbour seal.</title>
        <authorList>
            <person name="Borowiak M."/>
            <person name="Alssahen M."/>
            <person name="Malorny B."/>
            <person name="Laemmler C."/>
            <person name="Siebert U."/>
            <person name="Ploetz M."/>
            <person name="Abdulmawjood A."/>
        </authorList>
    </citation>
    <scope>NUCLEOTIDE SEQUENCE [LARGE SCALE GENOMIC DNA]</scope>
    <source>
        <strain evidence="2 3">DSM 26142</strain>
    </source>
</reference>
<keyword evidence="1" id="KW-0472">Membrane</keyword>
<name>A0ABX7IFY2_9ACTO</name>
<proteinExistence type="predicted"/>
<dbReference type="EMBL" id="CP070228">
    <property type="protein sequence ID" value="QRV01737.1"/>
    <property type="molecule type" value="Genomic_DNA"/>
</dbReference>
<organism evidence="2 3">
    <name type="scientific">Arcanobacterium phocisimile</name>
    <dbReference type="NCBI Taxonomy" id="1302235"/>
    <lineage>
        <taxon>Bacteria</taxon>
        <taxon>Bacillati</taxon>
        <taxon>Actinomycetota</taxon>
        <taxon>Actinomycetes</taxon>
        <taxon>Actinomycetales</taxon>
        <taxon>Actinomycetaceae</taxon>
        <taxon>Arcanobacterium</taxon>
    </lineage>
</organism>
<protein>
    <submittedName>
        <fullName evidence="2">Uncharacterized protein</fullName>
    </submittedName>
</protein>
<keyword evidence="1" id="KW-0812">Transmembrane</keyword>
<dbReference type="Proteomes" id="UP000602653">
    <property type="component" value="Chromosome"/>
</dbReference>
<feature type="transmembrane region" description="Helical" evidence="1">
    <location>
        <begin position="65"/>
        <end position="84"/>
    </location>
</feature>
<sequence length="105" mass="11583">MHTNFAITTAKRYARRPLVSATLTDAHWEDDERATLLNMLIFTAGVAPILVPMAAVSMYSSETPLLFILATCVTVLATGVLTYWGSRHYARRLWARGPVDTAASK</sequence>
<feature type="transmembrane region" description="Helical" evidence="1">
    <location>
        <begin position="36"/>
        <end position="59"/>
    </location>
</feature>
<dbReference type="RefSeq" id="WP_204423724.1">
    <property type="nucleotide sequence ID" value="NZ_CP070228.1"/>
</dbReference>
<accession>A0ABX7IFY2</accession>
<evidence type="ECO:0000313" key="2">
    <source>
        <dbReference type="EMBL" id="QRV01737.1"/>
    </source>
</evidence>
<evidence type="ECO:0000313" key="3">
    <source>
        <dbReference type="Proteomes" id="UP000602653"/>
    </source>
</evidence>